<feature type="domain" description="Pyrrolo-quinoline quinone repeat" evidence="3">
    <location>
        <begin position="172"/>
        <end position="268"/>
    </location>
</feature>
<feature type="domain" description="Pyrrolo-quinoline quinone repeat" evidence="3">
    <location>
        <begin position="396"/>
        <end position="538"/>
    </location>
</feature>
<accession>A0A401YDW4</accession>
<organism evidence="4 5">
    <name type="scientific">Embleya hyalina</name>
    <dbReference type="NCBI Taxonomy" id="516124"/>
    <lineage>
        <taxon>Bacteria</taxon>
        <taxon>Bacillati</taxon>
        <taxon>Actinomycetota</taxon>
        <taxon>Actinomycetes</taxon>
        <taxon>Kitasatosporales</taxon>
        <taxon>Streptomycetaceae</taxon>
        <taxon>Embleya</taxon>
    </lineage>
</organism>
<feature type="region of interest" description="Disordered" evidence="1">
    <location>
        <begin position="132"/>
        <end position="170"/>
    </location>
</feature>
<dbReference type="SUPFAM" id="SSF50998">
    <property type="entry name" value="Quinoprotein alcohol dehydrogenase-like"/>
    <property type="match status" value="2"/>
</dbReference>
<evidence type="ECO:0000313" key="4">
    <source>
        <dbReference type="EMBL" id="GCD92793.1"/>
    </source>
</evidence>
<dbReference type="GO" id="GO:0016301">
    <property type="term" value="F:kinase activity"/>
    <property type="evidence" value="ECO:0007669"/>
    <property type="project" value="UniProtKB-KW"/>
</dbReference>
<keyword evidence="2" id="KW-0812">Transmembrane</keyword>
<evidence type="ECO:0000256" key="1">
    <source>
        <dbReference type="SAM" id="MobiDB-lite"/>
    </source>
</evidence>
<protein>
    <submittedName>
        <fullName evidence="4">Serine/threonine-protein kinase AfsK</fullName>
    </submittedName>
</protein>
<dbReference type="PANTHER" id="PTHR34512:SF30">
    <property type="entry name" value="OUTER MEMBRANE PROTEIN ASSEMBLY FACTOR BAMB"/>
    <property type="match status" value="1"/>
</dbReference>
<feature type="region of interest" description="Disordered" evidence="1">
    <location>
        <begin position="1"/>
        <end position="92"/>
    </location>
</feature>
<keyword evidence="2" id="KW-1133">Transmembrane helix</keyword>
<dbReference type="SMART" id="SM00564">
    <property type="entry name" value="PQQ"/>
    <property type="match status" value="4"/>
</dbReference>
<dbReference type="InterPro" id="IPR011047">
    <property type="entry name" value="Quinoprotein_ADH-like_sf"/>
</dbReference>
<evidence type="ECO:0000259" key="3">
    <source>
        <dbReference type="Pfam" id="PF13360"/>
    </source>
</evidence>
<sequence length="540" mass="54651">MPAAFAPTETWPPPVSTGPPGTSLPTETSPPPMSAASPGASLPTGSTAPPAASAPPGTGPSPEASVSLGTGPSPGGSARPESPSRPESARRQPVRRRLFLGLAAGAAVAAAGGAAAVLLPGKADSARGAAALPSATGLGSSPPATVPAPPPVVPHAPLPAPTGRKGVLDGPAAATSWTAKASGPITDVAVHGGSVIATGKNGRDAFDAGAGRPRWTLPLTGGWSDAGRVAGDDRVVYLTGTEAVGGQDVLSAVQPGTGRELWTLPLPRPLWTPTGVAGVVDDIAFVTGRGITDSTAGSSFAFVWAVDVRTRTGVWETAGADVGGLFVPPRGPNLLLHGDPDRGSDGRLVTLDATRGGARGWTIDVPPVSTQGYVPVTRPPIPVCWTVGGFVHCADRVRLVEPDRGRQVWDFPAATAGETFTDCASNTDGDTVFATTRTTLYCLDARKGTLRWRSSLPGGSASRPTFETRGPVVRYDFGNVYVADGDGTLWAVEASTGTTRWKHPFPVQSPGDRTEPILTAAAGVVVIGYGFGLTTIDAAG</sequence>
<keyword evidence="2" id="KW-0472">Membrane</keyword>
<dbReference type="Proteomes" id="UP000286931">
    <property type="component" value="Unassembled WGS sequence"/>
</dbReference>
<dbReference type="Gene3D" id="2.130.10.10">
    <property type="entry name" value="YVTN repeat-like/Quinoprotein amine dehydrogenase"/>
    <property type="match status" value="2"/>
</dbReference>
<keyword evidence="5" id="KW-1185">Reference proteome</keyword>
<feature type="compositionally biased region" description="Pro residues" evidence="1">
    <location>
        <begin position="144"/>
        <end position="160"/>
    </location>
</feature>
<dbReference type="AlphaFoldDB" id="A0A401YDW4"/>
<comment type="caution">
    <text evidence="4">The sequence shown here is derived from an EMBL/GenBank/DDBJ whole genome shotgun (WGS) entry which is preliminary data.</text>
</comment>
<dbReference type="InterPro" id="IPR015943">
    <property type="entry name" value="WD40/YVTN_repeat-like_dom_sf"/>
</dbReference>
<dbReference type="PANTHER" id="PTHR34512">
    <property type="entry name" value="CELL SURFACE PROTEIN"/>
    <property type="match status" value="1"/>
</dbReference>
<feature type="compositionally biased region" description="Low complexity" evidence="1">
    <location>
        <begin position="34"/>
        <end position="62"/>
    </location>
</feature>
<keyword evidence="4" id="KW-0808">Transferase</keyword>
<gene>
    <name evidence="4" type="primary">afsK_1</name>
    <name evidence="4" type="ORF">EHYA_00435</name>
</gene>
<reference evidence="4 5" key="1">
    <citation type="submission" date="2018-12" db="EMBL/GenBank/DDBJ databases">
        <title>Draft genome sequence of Embleya hyalina NBRC 13850T.</title>
        <authorList>
            <person name="Komaki H."/>
            <person name="Hosoyama A."/>
            <person name="Kimura A."/>
            <person name="Ichikawa N."/>
            <person name="Tamura T."/>
        </authorList>
    </citation>
    <scope>NUCLEOTIDE SEQUENCE [LARGE SCALE GENOMIC DNA]</scope>
    <source>
        <strain evidence="4 5">NBRC 13850</strain>
    </source>
</reference>
<proteinExistence type="predicted"/>
<evidence type="ECO:0000256" key="2">
    <source>
        <dbReference type="SAM" id="Phobius"/>
    </source>
</evidence>
<keyword evidence="4" id="KW-0418">Kinase</keyword>
<feature type="compositionally biased region" description="Low complexity" evidence="1">
    <location>
        <begin position="18"/>
        <end position="27"/>
    </location>
</feature>
<dbReference type="EMBL" id="BIFH01000013">
    <property type="protein sequence ID" value="GCD92793.1"/>
    <property type="molecule type" value="Genomic_DNA"/>
</dbReference>
<dbReference type="InterPro" id="IPR002372">
    <property type="entry name" value="PQQ_rpt_dom"/>
</dbReference>
<feature type="transmembrane region" description="Helical" evidence="2">
    <location>
        <begin position="98"/>
        <end position="119"/>
    </location>
</feature>
<dbReference type="InterPro" id="IPR018391">
    <property type="entry name" value="PQQ_b-propeller_rpt"/>
</dbReference>
<evidence type="ECO:0000313" key="5">
    <source>
        <dbReference type="Proteomes" id="UP000286931"/>
    </source>
</evidence>
<name>A0A401YDW4_9ACTN</name>
<dbReference type="Pfam" id="PF13360">
    <property type="entry name" value="PQQ_2"/>
    <property type="match status" value="2"/>
</dbReference>